<accession>H1VNQ3</accession>
<reference evidence="3" key="1">
    <citation type="journal article" date="2012" name="Nat. Genet.">
        <title>Lifestyle transitions in plant pathogenic Colletotrichum fungi deciphered by genome and transcriptome analyses.</title>
        <authorList>
            <person name="O'Connell R.J."/>
            <person name="Thon M.R."/>
            <person name="Hacquard S."/>
            <person name="Amyotte S.G."/>
            <person name="Kleemann J."/>
            <person name="Torres M.F."/>
            <person name="Damm U."/>
            <person name="Buiate E.A."/>
            <person name="Epstein L."/>
            <person name="Alkan N."/>
            <person name="Altmueller J."/>
            <person name="Alvarado-Balderrama L."/>
            <person name="Bauser C.A."/>
            <person name="Becker C."/>
            <person name="Birren B.W."/>
            <person name="Chen Z."/>
            <person name="Choi J."/>
            <person name="Crouch J.A."/>
            <person name="Duvick J.P."/>
            <person name="Farman M.A."/>
            <person name="Gan P."/>
            <person name="Heiman D."/>
            <person name="Henrissat B."/>
            <person name="Howard R.J."/>
            <person name="Kabbage M."/>
            <person name="Koch C."/>
            <person name="Kracher B."/>
            <person name="Kubo Y."/>
            <person name="Law A.D."/>
            <person name="Lebrun M.-H."/>
            <person name="Lee Y.-H."/>
            <person name="Miyara I."/>
            <person name="Moore N."/>
            <person name="Neumann U."/>
            <person name="Nordstroem K."/>
            <person name="Panaccione D.G."/>
            <person name="Panstruga R."/>
            <person name="Place M."/>
            <person name="Proctor R.H."/>
            <person name="Prusky D."/>
            <person name="Rech G."/>
            <person name="Reinhardt R."/>
            <person name="Rollins J.A."/>
            <person name="Rounsley S."/>
            <person name="Schardl C.L."/>
            <person name="Schwartz D.C."/>
            <person name="Shenoy N."/>
            <person name="Shirasu K."/>
            <person name="Sikhakolli U.R."/>
            <person name="Stueber K."/>
            <person name="Sukno S.A."/>
            <person name="Sweigard J.A."/>
            <person name="Takano Y."/>
            <person name="Takahara H."/>
            <person name="Trail F."/>
            <person name="van der Does H.C."/>
            <person name="Voll L.M."/>
            <person name="Will I."/>
            <person name="Young S."/>
            <person name="Zeng Q."/>
            <person name="Zhang J."/>
            <person name="Zhou S."/>
            <person name="Dickman M.B."/>
            <person name="Schulze-Lefert P."/>
            <person name="Ver Loren van Themaat E."/>
            <person name="Ma L.-J."/>
            <person name="Vaillancourt L.J."/>
        </authorList>
    </citation>
    <scope>NUCLEOTIDE SEQUENCE [LARGE SCALE GENOMIC DNA]</scope>
    <source>
        <strain evidence="3">IMI 349063</strain>
    </source>
</reference>
<feature type="compositionally biased region" description="Basic and acidic residues" evidence="1">
    <location>
        <begin position="58"/>
        <end position="76"/>
    </location>
</feature>
<feature type="compositionally biased region" description="Polar residues" evidence="1">
    <location>
        <begin position="42"/>
        <end position="56"/>
    </location>
</feature>
<dbReference type="AlphaFoldDB" id="H1VNQ3"/>
<protein>
    <submittedName>
        <fullName evidence="2">Uncharacterized protein</fullName>
    </submittedName>
</protein>
<gene>
    <name evidence="2" type="ORF">CH063_12007</name>
</gene>
<dbReference type="Proteomes" id="UP000007174">
    <property type="component" value="Unassembled WGS sequence"/>
</dbReference>
<feature type="region of interest" description="Disordered" evidence="1">
    <location>
        <begin position="1"/>
        <end position="82"/>
    </location>
</feature>
<dbReference type="EMBL" id="CACQ02004984">
    <property type="protein sequence ID" value="CCF41857.1"/>
    <property type="molecule type" value="Genomic_DNA"/>
</dbReference>
<evidence type="ECO:0000256" key="1">
    <source>
        <dbReference type="SAM" id="MobiDB-lite"/>
    </source>
</evidence>
<name>H1VNQ3_COLHI</name>
<dbReference type="HOGENOM" id="CLU_1927476_0_0_1"/>
<evidence type="ECO:0000313" key="2">
    <source>
        <dbReference type="EMBL" id="CCF41857.1"/>
    </source>
</evidence>
<evidence type="ECO:0000313" key="3">
    <source>
        <dbReference type="Proteomes" id="UP000007174"/>
    </source>
</evidence>
<feature type="region of interest" description="Disordered" evidence="1">
    <location>
        <begin position="108"/>
        <end position="130"/>
    </location>
</feature>
<dbReference type="eggNOG" id="ENOG502TI3M">
    <property type="taxonomic scope" value="Eukaryota"/>
</dbReference>
<feature type="compositionally biased region" description="Low complexity" evidence="1">
    <location>
        <begin position="13"/>
        <end position="26"/>
    </location>
</feature>
<feature type="compositionally biased region" description="Basic residues" evidence="1">
    <location>
        <begin position="112"/>
        <end position="124"/>
    </location>
</feature>
<feature type="compositionally biased region" description="Polar residues" evidence="1">
    <location>
        <begin position="1"/>
        <end position="12"/>
    </location>
</feature>
<feature type="non-terminal residue" evidence="2">
    <location>
        <position position="130"/>
    </location>
</feature>
<proteinExistence type="predicted"/>
<dbReference type="VEuPathDB" id="FungiDB:CH63R_12136"/>
<organism evidence="2 3">
    <name type="scientific">Colletotrichum higginsianum (strain IMI 349063)</name>
    <name type="common">Crucifer anthracnose fungus</name>
    <dbReference type="NCBI Taxonomy" id="759273"/>
    <lineage>
        <taxon>Eukaryota</taxon>
        <taxon>Fungi</taxon>
        <taxon>Dikarya</taxon>
        <taxon>Ascomycota</taxon>
        <taxon>Pezizomycotina</taxon>
        <taxon>Sordariomycetes</taxon>
        <taxon>Hypocreomycetidae</taxon>
        <taxon>Glomerellales</taxon>
        <taxon>Glomerellaceae</taxon>
        <taxon>Colletotrichum</taxon>
        <taxon>Colletotrichum destructivum species complex</taxon>
    </lineage>
</organism>
<sequence>MSMDSNTVETLQSNVASQPSTSASSSRYNTYSIEACRLANSDPVSQPDDSSHQAPSSRDGDCREGKDSVNDEKSDGLEAMDQGGFKVMYAERDDRLLDGYFSRLGSKIQHAKDRKARKLAQRRRLLQDGK</sequence>